<organism evidence="1 2">
    <name type="scientific">Anopheles minimus</name>
    <dbReference type="NCBI Taxonomy" id="112268"/>
    <lineage>
        <taxon>Eukaryota</taxon>
        <taxon>Metazoa</taxon>
        <taxon>Ecdysozoa</taxon>
        <taxon>Arthropoda</taxon>
        <taxon>Hexapoda</taxon>
        <taxon>Insecta</taxon>
        <taxon>Pterygota</taxon>
        <taxon>Neoptera</taxon>
        <taxon>Endopterygota</taxon>
        <taxon>Diptera</taxon>
        <taxon>Nematocera</taxon>
        <taxon>Culicoidea</taxon>
        <taxon>Culicidae</taxon>
        <taxon>Anophelinae</taxon>
        <taxon>Anopheles</taxon>
    </lineage>
</organism>
<dbReference type="STRING" id="112268.A0A182W6B0"/>
<accession>A0A182W6B0</accession>
<proteinExistence type="predicted"/>
<evidence type="ECO:0000313" key="1">
    <source>
        <dbReference type="EnsemblMetazoa" id="AMIN005876-PA"/>
    </source>
</evidence>
<dbReference type="PANTHER" id="PTHR33053">
    <property type="entry name" value="PROTEIN, PUTATIVE-RELATED"/>
    <property type="match status" value="1"/>
</dbReference>
<reference evidence="2" key="1">
    <citation type="submission" date="2013-03" db="EMBL/GenBank/DDBJ databases">
        <title>The Genome Sequence of Anopheles minimus MINIMUS1.</title>
        <authorList>
            <consortium name="The Broad Institute Genomics Platform"/>
            <person name="Neafsey D.E."/>
            <person name="Walton C."/>
            <person name="Walker B."/>
            <person name="Young S.K."/>
            <person name="Zeng Q."/>
            <person name="Gargeya S."/>
            <person name="Fitzgerald M."/>
            <person name="Haas B."/>
            <person name="Abouelleil A."/>
            <person name="Allen A.W."/>
            <person name="Alvarado L."/>
            <person name="Arachchi H.M."/>
            <person name="Berlin A.M."/>
            <person name="Chapman S.B."/>
            <person name="Gainer-Dewar J."/>
            <person name="Goldberg J."/>
            <person name="Griggs A."/>
            <person name="Gujja S."/>
            <person name="Hansen M."/>
            <person name="Howarth C."/>
            <person name="Imamovic A."/>
            <person name="Ireland A."/>
            <person name="Larimer J."/>
            <person name="McCowan C."/>
            <person name="Murphy C."/>
            <person name="Pearson M."/>
            <person name="Poon T.W."/>
            <person name="Priest M."/>
            <person name="Roberts A."/>
            <person name="Saif S."/>
            <person name="Shea T."/>
            <person name="Sisk P."/>
            <person name="Sykes S."/>
            <person name="Wortman J."/>
            <person name="Nusbaum C."/>
            <person name="Birren B."/>
        </authorList>
    </citation>
    <scope>NUCLEOTIDE SEQUENCE [LARGE SCALE GENOMIC DNA]</scope>
    <source>
        <strain evidence="2">MINIMUS1</strain>
    </source>
</reference>
<name>A0A182W6B0_9DIPT</name>
<evidence type="ECO:0000313" key="2">
    <source>
        <dbReference type="Proteomes" id="UP000075920"/>
    </source>
</evidence>
<dbReference type="AlphaFoldDB" id="A0A182W6B0"/>
<dbReference type="Proteomes" id="UP000075920">
    <property type="component" value="Unassembled WGS sequence"/>
</dbReference>
<keyword evidence="2" id="KW-1185">Reference proteome</keyword>
<dbReference type="PANTHER" id="PTHR33053:SF9">
    <property type="entry name" value="AGAP000105-PA"/>
    <property type="match status" value="1"/>
</dbReference>
<sequence length="393" mass="45234">MDYYKYYVIEPTSTSRKMRELPEAPVLVVGNLYGNSKPKSIEGYLRPLVNELNELLQNGIEIADKLIAIRVRARAFIKEGFPTSGCLHQIDFGITRIFLNGLKAGKLAWLPKWSPETISRVNNLLKNVEIPSEFLRKFRSIADTGLWKASEFNMFLHYASFIVFKGILTEVQYNHFMLYYCAVTLFSSNAYRDHWPEADRMLRQYVIEYGVLYGVQRLTSNVHGLLHVYDDVCEFGHLKSFSSYPFEDKFQHIKYCLRNDHKVLVQAANRISEQHPSVSRLPVFPRVEQKSKGTVLHINSNIALLLWKDPLSLLKRSWMLQLTGSMRLRVVAATLAVLLAHPERQCSSEHQPTRPMSQRAAAAPSAVLLAQPERRYWRCSEPSVDSKLNADVW</sequence>
<dbReference type="VEuPathDB" id="VectorBase:AMIN005876"/>
<protein>
    <submittedName>
        <fullName evidence="1">Uncharacterized protein</fullName>
    </submittedName>
</protein>
<reference evidence="1" key="2">
    <citation type="submission" date="2020-05" db="UniProtKB">
        <authorList>
            <consortium name="EnsemblMetazoa"/>
        </authorList>
    </citation>
    <scope>IDENTIFICATION</scope>
    <source>
        <strain evidence="1">MINIMUS1</strain>
    </source>
</reference>
<dbReference type="EnsemblMetazoa" id="AMIN005876-RA">
    <property type="protein sequence ID" value="AMIN005876-PA"/>
    <property type="gene ID" value="AMIN005876"/>
</dbReference>